<dbReference type="InterPro" id="IPR036249">
    <property type="entry name" value="Thioredoxin-like_sf"/>
</dbReference>
<gene>
    <name evidence="4" type="ORF">THAOC_18551</name>
</gene>
<comment type="similarity">
    <text evidence="1">Belongs to the FAX family.</text>
</comment>
<dbReference type="OMA" id="WDESLEM"/>
<dbReference type="eggNOG" id="KOG4244">
    <property type="taxonomic scope" value="Eukaryota"/>
</dbReference>
<dbReference type="SFLD" id="SFLDS00019">
    <property type="entry name" value="Glutathione_Transferase_(cytos"/>
    <property type="match status" value="1"/>
</dbReference>
<dbReference type="InterPro" id="IPR012336">
    <property type="entry name" value="Thioredoxin-like_fold"/>
</dbReference>
<organism evidence="4 5">
    <name type="scientific">Thalassiosira oceanica</name>
    <name type="common">Marine diatom</name>
    <dbReference type="NCBI Taxonomy" id="159749"/>
    <lineage>
        <taxon>Eukaryota</taxon>
        <taxon>Sar</taxon>
        <taxon>Stramenopiles</taxon>
        <taxon>Ochrophyta</taxon>
        <taxon>Bacillariophyta</taxon>
        <taxon>Coscinodiscophyceae</taxon>
        <taxon>Thalassiosirophycidae</taxon>
        <taxon>Thalassiosirales</taxon>
        <taxon>Thalassiosiraceae</taxon>
        <taxon>Thalassiosira</taxon>
    </lineage>
</organism>
<keyword evidence="5" id="KW-1185">Reference proteome</keyword>
<dbReference type="CDD" id="cd03193">
    <property type="entry name" value="GST_C_Metaxin"/>
    <property type="match status" value="1"/>
</dbReference>
<protein>
    <recommendedName>
        <fullName evidence="6">GST C-terminal domain-containing protein</fullName>
    </recommendedName>
</protein>
<dbReference type="GO" id="GO:0005737">
    <property type="term" value="C:cytoplasm"/>
    <property type="evidence" value="ECO:0007669"/>
    <property type="project" value="TreeGrafter"/>
</dbReference>
<dbReference type="Proteomes" id="UP000266841">
    <property type="component" value="Unassembled WGS sequence"/>
</dbReference>
<reference evidence="4 5" key="1">
    <citation type="journal article" date="2012" name="Genome Biol.">
        <title>Genome and low-iron response of an oceanic diatom adapted to chronic iron limitation.</title>
        <authorList>
            <person name="Lommer M."/>
            <person name="Specht M."/>
            <person name="Roy A.S."/>
            <person name="Kraemer L."/>
            <person name="Andreson R."/>
            <person name="Gutowska M.A."/>
            <person name="Wolf J."/>
            <person name="Bergner S.V."/>
            <person name="Schilhabel M.B."/>
            <person name="Klostermeier U.C."/>
            <person name="Beiko R.G."/>
            <person name="Rosenstiel P."/>
            <person name="Hippler M."/>
            <person name="Laroche J."/>
        </authorList>
    </citation>
    <scope>NUCLEOTIDE SEQUENCE [LARGE SCALE GENOMIC DNA]</scope>
    <source>
        <strain evidence="4 5">CCMP1005</strain>
    </source>
</reference>
<dbReference type="InterPro" id="IPR026928">
    <property type="entry name" value="FAX/IsoI-like"/>
</dbReference>
<dbReference type="InterPro" id="IPR040079">
    <property type="entry name" value="Glutathione_S-Trfase"/>
</dbReference>
<comment type="caution">
    <text evidence="4">The sequence shown here is derived from an EMBL/GenBank/DDBJ whole genome shotgun (WGS) entry which is preliminary data.</text>
</comment>
<dbReference type="AlphaFoldDB" id="K0S4G3"/>
<feature type="domain" description="Metaxin glutathione S-transferase" evidence="2">
    <location>
        <begin position="169"/>
        <end position="230"/>
    </location>
</feature>
<evidence type="ECO:0000259" key="2">
    <source>
        <dbReference type="Pfam" id="PF17171"/>
    </source>
</evidence>
<dbReference type="InterPro" id="IPR036282">
    <property type="entry name" value="Glutathione-S-Trfase_C_sf"/>
</dbReference>
<evidence type="ECO:0000313" key="5">
    <source>
        <dbReference type="Proteomes" id="UP000266841"/>
    </source>
</evidence>
<dbReference type="SFLD" id="SFLDG01200">
    <property type="entry name" value="SUF1.1"/>
    <property type="match status" value="1"/>
</dbReference>
<name>K0S4G3_THAOC</name>
<dbReference type="Gene3D" id="1.20.1050.10">
    <property type="match status" value="1"/>
</dbReference>
<proteinExistence type="inferred from homology"/>
<dbReference type="SUPFAM" id="SSF47616">
    <property type="entry name" value="GST C-terminal domain-like"/>
    <property type="match status" value="1"/>
</dbReference>
<sequence>MTTKYYLFNFPPVADAYSVCPFAIKLESFCRVNGIPYATVYTTEFSKQGRSMPYCRVGDPNTGDEISDSNFIVERLAKDFEVSDAKLSTFERAITHSCVRMIEEHLCQIGFYFRYGLHMKAFVDSLHLEDRWDESLEMWARFQPDATIDKTRKRGLLRHSDETLWSMSNDDIQALSDMLGDSDYFFDGLPTLIDCTVFGHLSQFLWIPLDFPQKAYIKERCPNLVQFMARFQEQYWPDWESRCKKQSNQKVVRSST</sequence>
<dbReference type="SUPFAM" id="SSF52833">
    <property type="entry name" value="Thioredoxin-like"/>
    <property type="match status" value="1"/>
</dbReference>
<dbReference type="InterPro" id="IPR050931">
    <property type="entry name" value="Mito_Protein_Transport_Metaxin"/>
</dbReference>
<dbReference type="Pfam" id="PF17172">
    <property type="entry name" value="GST_N_4"/>
    <property type="match status" value="1"/>
</dbReference>
<dbReference type="SFLD" id="SFLDG01180">
    <property type="entry name" value="SUF1"/>
    <property type="match status" value="1"/>
</dbReference>
<dbReference type="InterPro" id="IPR033468">
    <property type="entry name" value="Metaxin_GST"/>
</dbReference>
<feature type="domain" description="Thioredoxin-like fold" evidence="3">
    <location>
        <begin position="21"/>
        <end position="117"/>
    </location>
</feature>
<evidence type="ECO:0000313" key="4">
    <source>
        <dbReference type="EMBL" id="EJK61023.1"/>
    </source>
</evidence>
<evidence type="ECO:0000259" key="3">
    <source>
        <dbReference type="Pfam" id="PF17172"/>
    </source>
</evidence>
<dbReference type="Pfam" id="PF17171">
    <property type="entry name" value="GST_C_6"/>
    <property type="match status" value="1"/>
</dbReference>
<dbReference type="PANTHER" id="PTHR12289:SF41">
    <property type="entry name" value="FAILED AXON CONNECTIONS-RELATED"/>
    <property type="match status" value="1"/>
</dbReference>
<dbReference type="OrthoDB" id="39381at2759"/>
<accession>K0S4G3</accession>
<evidence type="ECO:0008006" key="6">
    <source>
        <dbReference type="Google" id="ProtNLM"/>
    </source>
</evidence>
<dbReference type="PANTHER" id="PTHR12289">
    <property type="entry name" value="METAXIN RELATED"/>
    <property type="match status" value="1"/>
</dbReference>
<evidence type="ECO:0000256" key="1">
    <source>
        <dbReference type="ARBA" id="ARBA00006475"/>
    </source>
</evidence>
<dbReference type="EMBL" id="AGNL01020480">
    <property type="protein sequence ID" value="EJK61023.1"/>
    <property type="molecule type" value="Genomic_DNA"/>
</dbReference>